<dbReference type="Pfam" id="PF05926">
    <property type="entry name" value="Phage_GPL"/>
    <property type="match status" value="1"/>
</dbReference>
<name>A0A367WTT6_9PROT</name>
<gene>
    <name evidence="1" type="ORF">TH25_19315</name>
</gene>
<evidence type="ECO:0000313" key="2">
    <source>
        <dbReference type="Proteomes" id="UP000252517"/>
    </source>
</evidence>
<dbReference type="AlphaFoldDB" id="A0A367WTT6"/>
<reference evidence="1 2" key="1">
    <citation type="submission" date="2014-07" db="EMBL/GenBank/DDBJ databases">
        <title>Draft genome sequence of Thalassospira profundimaris S25-3-2.</title>
        <authorList>
            <person name="Lai Q."/>
            <person name="Shao Z."/>
        </authorList>
    </citation>
    <scope>NUCLEOTIDE SEQUENCE [LARGE SCALE GENOMIC DNA]</scope>
    <source>
        <strain evidence="1 2">S25-3-2</strain>
    </source>
</reference>
<comment type="caution">
    <text evidence="1">The sequence shown here is derived from an EMBL/GenBank/DDBJ whole genome shotgun (WGS) entry which is preliminary data.</text>
</comment>
<dbReference type="EMBL" id="JPWH01000019">
    <property type="protein sequence ID" value="RCK44808.1"/>
    <property type="molecule type" value="Genomic_DNA"/>
</dbReference>
<organism evidence="1 2">
    <name type="scientific">Thalassospira profundimaris</name>
    <dbReference type="NCBI Taxonomy" id="502049"/>
    <lineage>
        <taxon>Bacteria</taxon>
        <taxon>Pseudomonadati</taxon>
        <taxon>Pseudomonadota</taxon>
        <taxon>Alphaproteobacteria</taxon>
        <taxon>Rhodospirillales</taxon>
        <taxon>Thalassospiraceae</taxon>
        <taxon>Thalassospira</taxon>
    </lineage>
</organism>
<dbReference type="InterPro" id="IPR009225">
    <property type="entry name" value="Phage_head_completion_GpL"/>
</dbReference>
<evidence type="ECO:0000313" key="1">
    <source>
        <dbReference type="EMBL" id="RCK44808.1"/>
    </source>
</evidence>
<accession>A0A367WTT6</accession>
<dbReference type="OrthoDB" id="6312934at2"/>
<dbReference type="Proteomes" id="UP000252517">
    <property type="component" value="Unassembled WGS sequence"/>
</dbReference>
<proteinExistence type="predicted"/>
<sequence>MTSFIPSGNPNTNNSTIENDGFFPDIDLDDIRNRTGLTDIFTDMQIATATRDAMIETNAVLSQWRTSQVADRLADVPCATYGDTPEKVHLYLTAISARVRSFMVDTTRDYDSTKSGHDRADALEATSDRWLQAWNEALSRLMARKRTVVELI</sequence>
<protein>
    <recommendedName>
        <fullName evidence="3">Head completion/stabilization protein</fullName>
    </recommendedName>
</protein>
<evidence type="ECO:0008006" key="3">
    <source>
        <dbReference type="Google" id="ProtNLM"/>
    </source>
</evidence>
<dbReference type="RefSeq" id="WP_114089801.1">
    <property type="nucleotide sequence ID" value="NZ_JPWH01000019.1"/>
</dbReference>